<dbReference type="EMBL" id="BARS01015972">
    <property type="protein sequence ID" value="GAF96401.1"/>
    <property type="molecule type" value="Genomic_DNA"/>
</dbReference>
<dbReference type="SUPFAM" id="SSF53649">
    <property type="entry name" value="Alkaline phosphatase-like"/>
    <property type="match status" value="1"/>
</dbReference>
<evidence type="ECO:0000259" key="3">
    <source>
        <dbReference type="Pfam" id="PF16347"/>
    </source>
</evidence>
<gene>
    <name evidence="4" type="ORF">S01H1_26359</name>
</gene>
<dbReference type="PANTHER" id="PTHR42693:SF53">
    <property type="entry name" value="ENDO-4-O-SULFATASE"/>
    <property type="match status" value="1"/>
</dbReference>
<feature type="domain" description="N-sulphoglucosamine sulphohydrolase C-terminal" evidence="3">
    <location>
        <begin position="1"/>
        <end position="131"/>
    </location>
</feature>
<name>X0UAQ0_9ZZZZ</name>
<organism evidence="4">
    <name type="scientific">marine sediment metagenome</name>
    <dbReference type="NCBI Taxonomy" id="412755"/>
    <lineage>
        <taxon>unclassified sequences</taxon>
        <taxon>metagenomes</taxon>
        <taxon>ecological metagenomes</taxon>
    </lineage>
</organism>
<dbReference type="InterPro" id="IPR017850">
    <property type="entry name" value="Alkaline_phosphatase_core_sf"/>
</dbReference>
<proteinExistence type="inferred from homology"/>
<dbReference type="InterPro" id="IPR032506">
    <property type="entry name" value="SGSH_C"/>
</dbReference>
<comment type="similarity">
    <text evidence="1">Belongs to the sulfatase family.</text>
</comment>
<comment type="caution">
    <text evidence="4">The sequence shown here is derived from an EMBL/GenBank/DDBJ whole genome shotgun (WGS) entry which is preliminary data.</text>
</comment>
<sequence>HVPLIISWPAKGVKSIRSEALVELVDLAPTLLEAAGLEVPYFMQGKSLLPLLTGQSGPGHHKDHVISEYNDALAGTPTHSHGAMYFDGRYKIVLYEGETFGELFDLESDPGEFVNLWDDPHSSALKSELVMRHFQAYLATTSAGIRHATKDFPGEGFATKSRSVYD</sequence>
<reference evidence="4" key="1">
    <citation type="journal article" date="2014" name="Front. Microbiol.">
        <title>High frequency of phylogenetically diverse reductive dehalogenase-homologous genes in deep subseafloor sedimentary metagenomes.</title>
        <authorList>
            <person name="Kawai M."/>
            <person name="Futagami T."/>
            <person name="Toyoda A."/>
            <person name="Takaki Y."/>
            <person name="Nishi S."/>
            <person name="Hori S."/>
            <person name="Arai W."/>
            <person name="Tsubouchi T."/>
            <person name="Morono Y."/>
            <person name="Uchiyama I."/>
            <person name="Ito T."/>
            <person name="Fujiyama A."/>
            <person name="Inagaki F."/>
            <person name="Takami H."/>
        </authorList>
    </citation>
    <scope>NUCLEOTIDE SEQUENCE</scope>
    <source>
        <strain evidence="4">Expedition CK06-06</strain>
    </source>
</reference>
<keyword evidence="2" id="KW-0378">Hydrolase</keyword>
<dbReference type="PANTHER" id="PTHR42693">
    <property type="entry name" value="ARYLSULFATASE FAMILY MEMBER"/>
    <property type="match status" value="1"/>
</dbReference>
<dbReference type="Pfam" id="PF16347">
    <property type="entry name" value="SGSH_C"/>
    <property type="match status" value="1"/>
</dbReference>
<evidence type="ECO:0000313" key="4">
    <source>
        <dbReference type="EMBL" id="GAF96401.1"/>
    </source>
</evidence>
<dbReference type="GO" id="GO:0004065">
    <property type="term" value="F:arylsulfatase activity"/>
    <property type="evidence" value="ECO:0007669"/>
    <property type="project" value="TreeGrafter"/>
</dbReference>
<evidence type="ECO:0000256" key="2">
    <source>
        <dbReference type="ARBA" id="ARBA00022801"/>
    </source>
</evidence>
<dbReference type="Gene3D" id="3.40.720.10">
    <property type="entry name" value="Alkaline Phosphatase, subunit A"/>
    <property type="match status" value="1"/>
</dbReference>
<accession>X0UAQ0</accession>
<dbReference type="AlphaFoldDB" id="X0UAQ0"/>
<feature type="non-terminal residue" evidence="4">
    <location>
        <position position="1"/>
    </location>
</feature>
<dbReference type="InterPro" id="IPR050738">
    <property type="entry name" value="Sulfatase"/>
</dbReference>
<evidence type="ECO:0000256" key="1">
    <source>
        <dbReference type="ARBA" id="ARBA00008779"/>
    </source>
</evidence>
<protein>
    <recommendedName>
        <fullName evidence="3">N-sulphoglucosamine sulphohydrolase C-terminal domain-containing protein</fullName>
    </recommendedName>
</protein>